<dbReference type="InterPro" id="IPR012346">
    <property type="entry name" value="p53/RUNT-type_TF_DNA-bd_sf"/>
</dbReference>
<comment type="similarity">
    <text evidence="2">Belongs to the p53 family.</text>
</comment>
<feature type="binding site" evidence="11">
    <location>
        <position position="162"/>
    </location>
    <ligand>
        <name>Zn(2+)</name>
        <dbReference type="ChEBI" id="CHEBI:29105"/>
    </ligand>
</feature>
<evidence type="ECO:0000313" key="15">
    <source>
        <dbReference type="Proteomes" id="UP001626550"/>
    </source>
</evidence>
<keyword evidence="6" id="KW-0805">Transcription regulation</keyword>
<dbReference type="PANTHER" id="PTHR11447">
    <property type="entry name" value="CELLULAR TUMOR ANTIGEN P53"/>
    <property type="match status" value="1"/>
</dbReference>
<dbReference type="GO" id="GO:0003677">
    <property type="term" value="F:DNA binding"/>
    <property type="evidence" value="ECO:0007669"/>
    <property type="project" value="UniProtKB-KW"/>
</dbReference>
<organism evidence="14 15">
    <name type="scientific">Cichlidogyrus casuarinus</name>
    <dbReference type="NCBI Taxonomy" id="1844966"/>
    <lineage>
        <taxon>Eukaryota</taxon>
        <taxon>Metazoa</taxon>
        <taxon>Spiralia</taxon>
        <taxon>Lophotrochozoa</taxon>
        <taxon>Platyhelminthes</taxon>
        <taxon>Monogenea</taxon>
        <taxon>Monopisthocotylea</taxon>
        <taxon>Dactylogyridea</taxon>
        <taxon>Ancyrocephalidae</taxon>
        <taxon>Cichlidogyrus</taxon>
    </lineage>
</organism>
<evidence type="ECO:0000313" key="14">
    <source>
        <dbReference type="EMBL" id="KAL3313717.1"/>
    </source>
</evidence>
<keyword evidence="10" id="KW-0539">Nucleus</keyword>
<keyword evidence="5 11" id="KW-0862">Zinc</keyword>
<feature type="binding site" evidence="11">
    <location>
        <position position="166"/>
    </location>
    <ligand>
        <name>Zn(2+)</name>
        <dbReference type="ChEBI" id="CHEBI:29105"/>
    </ligand>
</feature>
<accession>A0ABD2Q3C9</accession>
<evidence type="ECO:0000256" key="4">
    <source>
        <dbReference type="ARBA" id="ARBA00022723"/>
    </source>
</evidence>
<keyword evidence="3" id="KW-0053">Apoptosis</keyword>
<dbReference type="AlphaFoldDB" id="A0ABD2Q3C9"/>
<feature type="site" description="Interaction with DNA" evidence="12">
    <location>
        <position position="41"/>
    </location>
</feature>
<dbReference type="InterPro" id="IPR011615">
    <property type="entry name" value="p53_DNA-bd"/>
</dbReference>
<keyword evidence="9" id="KW-0804">Transcription</keyword>
<evidence type="ECO:0000256" key="8">
    <source>
        <dbReference type="ARBA" id="ARBA00023159"/>
    </source>
</evidence>
<evidence type="ECO:0000256" key="7">
    <source>
        <dbReference type="ARBA" id="ARBA00023125"/>
    </source>
</evidence>
<evidence type="ECO:0000256" key="11">
    <source>
        <dbReference type="PIRSR" id="PIRSR602117-1"/>
    </source>
</evidence>
<evidence type="ECO:0000256" key="9">
    <source>
        <dbReference type="ARBA" id="ARBA00023163"/>
    </source>
</evidence>
<keyword evidence="7" id="KW-0238">DNA-binding</keyword>
<comment type="caution">
    <text evidence="14">The sequence shown here is derived from an EMBL/GenBank/DDBJ whole genome shotgun (WGS) entry which is preliminary data.</text>
</comment>
<proteinExistence type="inferred from homology"/>
<keyword evidence="15" id="KW-1185">Reference proteome</keyword>
<dbReference type="GO" id="GO:0006915">
    <property type="term" value="P:apoptotic process"/>
    <property type="evidence" value="ECO:0007669"/>
    <property type="project" value="UniProtKB-KW"/>
</dbReference>
<keyword evidence="4 11" id="KW-0479">Metal-binding</keyword>
<dbReference type="PANTHER" id="PTHR11447:SF16">
    <property type="entry name" value="P53 PROTEIN LONG FORM VARIANT 1"/>
    <property type="match status" value="1"/>
</dbReference>
<feature type="domain" description="p53 DNA-binding" evidence="13">
    <location>
        <begin position="57"/>
        <end position="186"/>
    </location>
</feature>
<evidence type="ECO:0000256" key="10">
    <source>
        <dbReference type="ARBA" id="ARBA00023242"/>
    </source>
</evidence>
<evidence type="ECO:0000256" key="5">
    <source>
        <dbReference type="ARBA" id="ARBA00022833"/>
    </source>
</evidence>
<dbReference type="SUPFAM" id="SSF49417">
    <property type="entry name" value="p53-like transcription factors"/>
    <property type="match status" value="1"/>
</dbReference>
<keyword evidence="8" id="KW-0010">Activator</keyword>
<dbReference type="EMBL" id="JBJKFK010001216">
    <property type="protein sequence ID" value="KAL3313717.1"/>
    <property type="molecule type" value="Genomic_DNA"/>
</dbReference>
<dbReference type="InterPro" id="IPR008967">
    <property type="entry name" value="p53-like_TF_DNA-bd_sf"/>
</dbReference>
<evidence type="ECO:0000259" key="13">
    <source>
        <dbReference type="Pfam" id="PF00870"/>
    </source>
</evidence>
<dbReference type="Pfam" id="PF00870">
    <property type="entry name" value="P53"/>
    <property type="match status" value="1"/>
</dbReference>
<evidence type="ECO:0000256" key="3">
    <source>
        <dbReference type="ARBA" id="ARBA00022703"/>
    </source>
</evidence>
<reference evidence="14 15" key="1">
    <citation type="submission" date="2024-11" db="EMBL/GenBank/DDBJ databases">
        <title>Adaptive evolution of stress response genes in parasites aligns with host niche diversity.</title>
        <authorList>
            <person name="Hahn C."/>
            <person name="Resl P."/>
        </authorList>
    </citation>
    <scope>NUCLEOTIDE SEQUENCE [LARGE SCALE GENOMIC DNA]</scope>
    <source>
        <strain evidence="14">EGGRZ-B1_66</strain>
        <tissue evidence="14">Body</tissue>
    </source>
</reference>
<protein>
    <submittedName>
        <fullName evidence="14">Tumor protein 63</fullName>
    </submittedName>
</protein>
<evidence type="ECO:0000256" key="6">
    <source>
        <dbReference type="ARBA" id="ARBA00023015"/>
    </source>
</evidence>
<dbReference type="GO" id="GO:0046872">
    <property type="term" value="F:metal ion binding"/>
    <property type="evidence" value="ECO:0007669"/>
    <property type="project" value="UniProtKB-KW"/>
</dbReference>
<comment type="cofactor">
    <cofactor evidence="11">
        <name>Zn(2+)</name>
        <dbReference type="ChEBI" id="CHEBI:29105"/>
    </cofactor>
    <text evidence="11">Binds 1 zinc ion per subunit.</text>
</comment>
<name>A0ABD2Q3C9_9PLAT</name>
<feature type="binding site" evidence="11">
    <location>
        <position position="102"/>
    </location>
    <ligand>
        <name>Zn(2+)</name>
        <dbReference type="ChEBI" id="CHEBI:29105"/>
    </ligand>
</feature>
<evidence type="ECO:0000256" key="1">
    <source>
        <dbReference type="ARBA" id="ARBA00004123"/>
    </source>
</evidence>
<dbReference type="PRINTS" id="PR00386">
    <property type="entry name" value="P53SUPPRESSR"/>
</dbReference>
<evidence type="ECO:0000256" key="2">
    <source>
        <dbReference type="ARBA" id="ARBA00006167"/>
    </source>
</evidence>
<gene>
    <name evidence="14" type="primary">TP63</name>
    <name evidence="14" type="ORF">Ciccas_007683</name>
</gene>
<dbReference type="Proteomes" id="UP001626550">
    <property type="component" value="Unassembled WGS sequence"/>
</dbReference>
<evidence type="ECO:0000256" key="12">
    <source>
        <dbReference type="PIRSR" id="PIRSR602117-2"/>
    </source>
</evidence>
<dbReference type="InterPro" id="IPR002117">
    <property type="entry name" value="p53_tumour_suppressor"/>
</dbReference>
<dbReference type="Gene3D" id="2.60.40.720">
    <property type="match status" value="1"/>
</dbReference>
<comment type="subcellular location">
    <subcellularLocation>
        <location evidence="1">Nucleus</location>
    </subcellularLocation>
</comment>
<sequence>MPPPKKLYTDDIPVLDSFEGLYGFDLLRPTSEETQDGDSSKPNTACYYFRDDQGWTNLYAKKAPNLWNLSYKCHNQPPDNCFLRLVPVYGTSDKQQEVIQRCFGDFMALQCPGLGRYSVIKLGHSQADYFYDPTTERLCVTIPYERPKEGCEYSQFSGKFMCFNSCFNGGQGSKKPLFLIITLERNLSG</sequence>
<dbReference type="GO" id="GO:0005634">
    <property type="term" value="C:nucleus"/>
    <property type="evidence" value="ECO:0007669"/>
    <property type="project" value="UniProtKB-SubCell"/>
</dbReference>